<sequence>MAESFLKNSLFDIRLAQHKDIARVAEVLAISFYCDRKGNWTFLTNCFYPIIRWGISVDLNNRLLDLTPHYACFVVTPDAEPDRIVASAEICLRHIPIGSSSFPLFNWNSDRQYPYLFNLAVHPDWRRKGAAKLLIKSVEKTAKSWGCSQVYMHALENNFAARSLYDDMGYNFHRFDPELSQWLMGSPRRLLLRKPIN</sequence>
<evidence type="ECO:0000313" key="2">
    <source>
        <dbReference type="EMBL" id="MEE3716312.1"/>
    </source>
</evidence>
<dbReference type="EMBL" id="JAZBJZ010000016">
    <property type="protein sequence ID" value="MEE3716312.1"/>
    <property type="molecule type" value="Genomic_DNA"/>
</dbReference>
<organism evidence="2 3">
    <name type="scientific">Tumidithrix elongata BACA0141</name>
    <dbReference type="NCBI Taxonomy" id="2716417"/>
    <lineage>
        <taxon>Bacteria</taxon>
        <taxon>Bacillati</taxon>
        <taxon>Cyanobacteriota</taxon>
        <taxon>Cyanophyceae</taxon>
        <taxon>Pseudanabaenales</taxon>
        <taxon>Pseudanabaenaceae</taxon>
        <taxon>Tumidithrix</taxon>
        <taxon>Tumidithrix elongata</taxon>
    </lineage>
</organism>
<accession>A0AAW9PUF3</accession>
<dbReference type="Gene3D" id="3.40.630.30">
    <property type="match status" value="1"/>
</dbReference>
<dbReference type="CDD" id="cd04301">
    <property type="entry name" value="NAT_SF"/>
    <property type="match status" value="1"/>
</dbReference>
<evidence type="ECO:0000313" key="3">
    <source>
        <dbReference type="Proteomes" id="UP001333818"/>
    </source>
</evidence>
<evidence type="ECO:0000259" key="1">
    <source>
        <dbReference type="PROSITE" id="PS51186"/>
    </source>
</evidence>
<proteinExistence type="predicted"/>
<reference evidence="2" key="1">
    <citation type="submission" date="2024-01" db="EMBL/GenBank/DDBJ databases">
        <title>Bank of Algae and Cyanobacteria of the Azores (BACA) strain genomes.</title>
        <authorList>
            <person name="Luz R."/>
            <person name="Cordeiro R."/>
            <person name="Fonseca A."/>
            <person name="Goncalves V."/>
        </authorList>
    </citation>
    <scope>NUCLEOTIDE SEQUENCE</scope>
    <source>
        <strain evidence="2">BACA0141</strain>
    </source>
</reference>
<comment type="caution">
    <text evidence="2">The sequence shown here is derived from an EMBL/GenBank/DDBJ whole genome shotgun (WGS) entry which is preliminary data.</text>
</comment>
<dbReference type="AlphaFoldDB" id="A0AAW9PUF3"/>
<feature type="domain" description="N-acetyltransferase" evidence="1">
    <location>
        <begin position="11"/>
        <end position="197"/>
    </location>
</feature>
<dbReference type="RefSeq" id="WP_330482739.1">
    <property type="nucleotide sequence ID" value="NZ_JAZBJZ010000016.1"/>
</dbReference>
<dbReference type="SUPFAM" id="SSF55729">
    <property type="entry name" value="Acyl-CoA N-acyltransferases (Nat)"/>
    <property type="match status" value="1"/>
</dbReference>
<dbReference type="Pfam" id="PF00583">
    <property type="entry name" value="Acetyltransf_1"/>
    <property type="match status" value="1"/>
</dbReference>
<dbReference type="GO" id="GO:0008080">
    <property type="term" value="F:N-acetyltransferase activity"/>
    <property type="evidence" value="ECO:0007669"/>
    <property type="project" value="TreeGrafter"/>
</dbReference>
<dbReference type="InterPro" id="IPR016181">
    <property type="entry name" value="Acyl_CoA_acyltransferase"/>
</dbReference>
<protein>
    <submittedName>
        <fullName evidence="2">GNAT family N-acetyltransferase</fullName>
    </submittedName>
</protein>
<dbReference type="PANTHER" id="PTHR47443">
    <property type="entry name" value="ACYL-COA N-ACYLTRANSFERASES (NAT) SUPERFAMILY PROTEIN"/>
    <property type="match status" value="1"/>
</dbReference>
<dbReference type="PROSITE" id="PS51186">
    <property type="entry name" value="GNAT"/>
    <property type="match status" value="1"/>
</dbReference>
<name>A0AAW9PUF3_9CYAN</name>
<dbReference type="PANTHER" id="PTHR47443:SF3">
    <property type="entry name" value="GCN5-RELATED N-ACETYLTRANSFERASE 4, CHLOROPLASTIC"/>
    <property type="match status" value="1"/>
</dbReference>
<keyword evidence="3" id="KW-1185">Reference proteome</keyword>
<gene>
    <name evidence="2" type="ORF">V2H45_06095</name>
</gene>
<dbReference type="InterPro" id="IPR000182">
    <property type="entry name" value="GNAT_dom"/>
</dbReference>
<dbReference type="Proteomes" id="UP001333818">
    <property type="component" value="Unassembled WGS sequence"/>
</dbReference>